<dbReference type="RefSeq" id="WP_218476620.1">
    <property type="nucleotide sequence ID" value="NZ_BAABJN010000018.1"/>
</dbReference>
<dbReference type="InterPro" id="IPR043917">
    <property type="entry name" value="DUF5753"/>
</dbReference>
<dbReference type="Pfam" id="PF13560">
    <property type="entry name" value="HTH_31"/>
    <property type="match status" value="1"/>
</dbReference>
<sequence length="309" mass="34745">MDIDRSSGCAELTSIRGTTNIGQVPTVLRRMLGSRLQQLRKGRGLTQEDVAKGTWATASTISRIESGTVGLDSRSVVELLRFYGVTDTDEHDKYLSLVQLGNRPGWWHRDSDSLPKGFELLNLESAARTIRCYEPAVVPELLQTAEYARAALRLRYPDRPDAEIDRLLTVRLRRQEILDRADPPYVWMVVEESALRRPIGGATVWRDQLHRLQQVIRPENIVMQIVGDAACGPAVIGSAFLYLRFHERRLPDVVCVSQPTSTLYLESREDIERYLQIGDMLAAEAARPSETAARLESLMAGSEDRTELA</sequence>
<gene>
    <name evidence="2" type="ORF">KV110_14565</name>
</gene>
<dbReference type="PROSITE" id="PS50943">
    <property type="entry name" value="HTH_CROC1"/>
    <property type="match status" value="1"/>
</dbReference>
<dbReference type="Proteomes" id="UP000694257">
    <property type="component" value="Chromosome"/>
</dbReference>
<keyword evidence="3" id="KW-1185">Reference proteome</keyword>
<proteinExistence type="predicted"/>
<dbReference type="EMBL" id="CP078145">
    <property type="protein sequence ID" value="QXN94172.1"/>
    <property type="molecule type" value="Genomic_DNA"/>
</dbReference>
<organism evidence="2 3">
    <name type="scientific">Nocardia iowensis</name>
    <dbReference type="NCBI Taxonomy" id="204891"/>
    <lineage>
        <taxon>Bacteria</taxon>
        <taxon>Bacillati</taxon>
        <taxon>Actinomycetota</taxon>
        <taxon>Actinomycetes</taxon>
        <taxon>Mycobacteriales</taxon>
        <taxon>Nocardiaceae</taxon>
        <taxon>Nocardia</taxon>
    </lineage>
</organism>
<dbReference type="InterPro" id="IPR001387">
    <property type="entry name" value="Cro/C1-type_HTH"/>
</dbReference>
<dbReference type="Pfam" id="PF19054">
    <property type="entry name" value="DUF5753"/>
    <property type="match status" value="1"/>
</dbReference>
<protein>
    <submittedName>
        <fullName evidence="2">Helix-turn-helix domain-containing protein</fullName>
    </submittedName>
</protein>
<reference evidence="2 3" key="1">
    <citation type="submission" date="2021-07" db="EMBL/GenBank/DDBJ databases">
        <title>Whole Genome Sequence of Nocardia Iowensis.</title>
        <authorList>
            <person name="Lamm A."/>
            <person name="Collins-Fairclough A.M."/>
            <person name="Bunk B."/>
            <person name="Sproer C."/>
        </authorList>
    </citation>
    <scope>NUCLEOTIDE SEQUENCE [LARGE SCALE GENOMIC DNA]</scope>
    <source>
        <strain evidence="2 3">NRRL 5646</strain>
    </source>
</reference>
<feature type="domain" description="HTH cro/C1-type" evidence="1">
    <location>
        <begin position="36"/>
        <end position="91"/>
    </location>
</feature>
<evidence type="ECO:0000313" key="2">
    <source>
        <dbReference type="EMBL" id="QXN94172.1"/>
    </source>
</evidence>
<accession>A0ABX8RZ92</accession>
<evidence type="ECO:0000259" key="1">
    <source>
        <dbReference type="PROSITE" id="PS50943"/>
    </source>
</evidence>
<dbReference type="SMART" id="SM00530">
    <property type="entry name" value="HTH_XRE"/>
    <property type="match status" value="1"/>
</dbReference>
<evidence type="ECO:0000313" key="3">
    <source>
        <dbReference type="Proteomes" id="UP000694257"/>
    </source>
</evidence>
<dbReference type="CDD" id="cd00093">
    <property type="entry name" value="HTH_XRE"/>
    <property type="match status" value="1"/>
</dbReference>
<name>A0ABX8RZ92_NOCIO</name>